<keyword evidence="7" id="KW-0472">Membrane</keyword>
<evidence type="ECO:0000256" key="3">
    <source>
        <dbReference type="PIRSR" id="PIRSR623088-1"/>
    </source>
</evidence>
<evidence type="ECO:0000256" key="6">
    <source>
        <dbReference type="RuleBase" id="RU363067"/>
    </source>
</evidence>
<dbReference type="InterPro" id="IPR002073">
    <property type="entry name" value="PDEase_catalytic_dom"/>
</dbReference>
<dbReference type="PROSITE" id="PS00126">
    <property type="entry name" value="PDEASE_I_1"/>
    <property type="match status" value="1"/>
</dbReference>
<comment type="caution">
    <text evidence="9">The sequence shown here is derived from an EMBL/GenBank/DDBJ whole genome shotgun (WGS) entry which is preliminary data.</text>
</comment>
<evidence type="ECO:0000256" key="7">
    <source>
        <dbReference type="SAM" id="Phobius"/>
    </source>
</evidence>
<keyword evidence="7" id="KW-0812">Transmembrane</keyword>
<dbReference type="PRINTS" id="PR00387">
    <property type="entry name" value="PDIESTERASE1"/>
</dbReference>
<keyword evidence="2 6" id="KW-0378">Hydrolase</keyword>
<evidence type="ECO:0000313" key="9">
    <source>
        <dbReference type="EMBL" id="CAG9331209.1"/>
    </source>
</evidence>
<feature type="binding site" evidence="4">
    <location>
        <position position="508"/>
    </location>
    <ligand>
        <name>AMP</name>
        <dbReference type="ChEBI" id="CHEBI:456215"/>
    </ligand>
</feature>
<feature type="binding site" evidence="4">
    <location>
        <position position="671"/>
    </location>
    <ligand>
        <name>AMP</name>
        <dbReference type="ChEBI" id="CHEBI:456215"/>
    </ligand>
</feature>
<reference evidence="9" key="1">
    <citation type="submission" date="2021-09" db="EMBL/GenBank/DDBJ databases">
        <authorList>
            <consortium name="AG Swart"/>
            <person name="Singh M."/>
            <person name="Singh A."/>
            <person name="Seah K."/>
            <person name="Emmerich C."/>
        </authorList>
    </citation>
    <scope>NUCLEOTIDE SEQUENCE</scope>
    <source>
        <strain evidence="9">ATCC30299</strain>
    </source>
</reference>
<feature type="transmembrane region" description="Helical" evidence="7">
    <location>
        <begin position="90"/>
        <end position="109"/>
    </location>
</feature>
<feature type="transmembrane region" description="Helical" evidence="7">
    <location>
        <begin position="121"/>
        <end position="142"/>
    </location>
</feature>
<keyword evidence="10" id="KW-1185">Reference proteome</keyword>
<dbReference type="GO" id="GO:0004114">
    <property type="term" value="F:3',5'-cyclic-nucleotide phosphodiesterase activity"/>
    <property type="evidence" value="ECO:0007669"/>
    <property type="project" value="InterPro"/>
</dbReference>
<feature type="binding site" evidence="5">
    <location>
        <position position="620"/>
    </location>
    <ligand>
        <name>Zn(2+)</name>
        <dbReference type="ChEBI" id="CHEBI:29105"/>
        <label>1</label>
    </ligand>
</feature>
<feature type="binding site" evidence="4">
    <location>
        <begin position="467"/>
        <end position="471"/>
    </location>
    <ligand>
        <name>AMP</name>
        <dbReference type="ChEBI" id="CHEBI:456215"/>
    </ligand>
</feature>
<dbReference type="SMART" id="SM00471">
    <property type="entry name" value="HDc"/>
    <property type="match status" value="1"/>
</dbReference>
<dbReference type="InterPro" id="IPR023174">
    <property type="entry name" value="PDEase_CS"/>
</dbReference>
<evidence type="ECO:0000256" key="1">
    <source>
        <dbReference type="ARBA" id="ARBA00022723"/>
    </source>
</evidence>
<dbReference type="SUPFAM" id="SSF109604">
    <property type="entry name" value="HD-domain/PDEase-like"/>
    <property type="match status" value="1"/>
</dbReference>
<name>A0AAU9KBB7_9CILI</name>
<dbReference type="Proteomes" id="UP001162131">
    <property type="component" value="Unassembled WGS sequence"/>
</dbReference>
<keyword evidence="1 5" id="KW-0479">Metal-binding</keyword>
<evidence type="ECO:0000256" key="5">
    <source>
        <dbReference type="PIRSR" id="PIRSR623088-3"/>
    </source>
</evidence>
<comment type="cofactor">
    <cofactor evidence="6">
        <name>a divalent metal cation</name>
        <dbReference type="ChEBI" id="CHEBI:60240"/>
    </cofactor>
    <text evidence="6">Binds 2 divalent metal cations per subunit. Site 1 may preferentially bind zinc ions, while site 2 has a preference for magnesium and/or manganese ions.</text>
</comment>
<dbReference type="AlphaFoldDB" id="A0AAU9KBB7"/>
<dbReference type="GO" id="GO:0046872">
    <property type="term" value="F:metal ion binding"/>
    <property type="evidence" value="ECO:0007669"/>
    <property type="project" value="UniProtKB-KW"/>
</dbReference>
<feature type="transmembrane region" description="Helical" evidence="7">
    <location>
        <begin position="210"/>
        <end position="227"/>
    </location>
</feature>
<evidence type="ECO:0000256" key="2">
    <source>
        <dbReference type="ARBA" id="ARBA00022801"/>
    </source>
</evidence>
<feature type="binding site" evidence="5">
    <location>
        <position position="471"/>
    </location>
    <ligand>
        <name>Zn(2+)</name>
        <dbReference type="ChEBI" id="CHEBI:29105"/>
        <label>1</label>
    </ligand>
</feature>
<accession>A0AAU9KBB7</accession>
<feature type="binding site" evidence="4">
    <location>
        <position position="620"/>
    </location>
    <ligand>
        <name>AMP</name>
        <dbReference type="ChEBI" id="CHEBI:456215"/>
    </ligand>
</feature>
<feature type="transmembrane region" description="Helical" evidence="7">
    <location>
        <begin position="188"/>
        <end position="204"/>
    </location>
</feature>
<dbReference type="PROSITE" id="PS51845">
    <property type="entry name" value="PDEASE_I_2"/>
    <property type="match status" value="1"/>
</dbReference>
<evidence type="ECO:0000313" key="10">
    <source>
        <dbReference type="Proteomes" id="UP001162131"/>
    </source>
</evidence>
<dbReference type="InterPro" id="IPR003607">
    <property type="entry name" value="HD/PDEase_dom"/>
</dbReference>
<dbReference type="EMBL" id="CAJZBQ010000053">
    <property type="protein sequence ID" value="CAG9331209.1"/>
    <property type="molecule type" value="Genomic_DNA"/>
</dbReference>
<feature type="active site" description="Proton donor" evidence="3">
    <location>
        <position position="467"/>
    </location>
</feature>
<protein>
    <recommendedName>
        <fullName evidence="6">Phosphodiesterase</fullName>
        <ecNumber evidence="6">3.1.4.-</ecNumber>
    </recommendedName>
</protein>
<organism evidence="9 10">
    <name type="scientific">Blepharisma stoltei</name>
    <dbReference type="NCBI Taxonomy" id="1481888"/>
    <lineage>
        <taxon>Eukaryota</taxon>
        <taxon>Sar</taxon>
        <taxon>Alveolata</taxon>
        <taxon>Ciliophora</taxon>
        <taxon>Postciliodesmatophora</taxon>
        <taxon>Heterotrichea</taxon>
        <taxon>Heterotrichida</taxon>
        <taxon>Blepharismidae</taxon>
        <taxon>Blepharisma</taxon>
    </lineage>
</organism>
<proteinExistence type="inferred from homology"/>
<dbReference type="Pfam" id="PF00233">
    <property type="entry name" value="PDEase_I"/>
    <property type="match status" value="1"/>
</dbReference>
<dbReference type="InterPro" id="IPR023088">
    <property type="entry name" value="PDEase"/>
</dbReference>
<dbReference type="Gene3D" id="1.10.1300.10">
    <property type="entry name" value="3'5'-cyclic nucleotide phosphodiesterase, catalytic domain"/>
    <property type="match status" value="1"/>
</dbReference>
<dbReference type="GO" id="GO:0007165">
    <property type="term" value="P:signal transduction"/>
    <property type="evidence" value="ECO:0007669"/>
    <property type="project" value="InterPro"/>
</dbReference>
<dbReference type="InterPro" id="IPR036971">
    <property type="entry name" value="PDEase_catalytic_dom_sf"/>
</dbReference>
<dbReference type="CDD" id="cd00077">
    <property type="entry name" value="HDc"/>
    <property type="match status" value="1"/>
</dbReference>
<keyword evidence="7" id="KW-1133">Transmembrane helix</keyword>
<dbReference type="PANTHER" id="PTHR11347">
    <property type="entry name" value="CYCLIC NUCLEOTIDE PHOSPHODIESTERASE"/>
    <property type="match status" value="1"/>
</dbReference>
<comment type="similarity">
    <text evidence="6">Belongs to the cyclic nucleotide phosphodiesterase family.</text>
</comment>
<feature type="domain" description="PDEase" evidence="8">
    <location>
        <begin position="391"/>
        <end position="717"/>
    </location>
</feature>
<gene>
    <name evidence="9" type="ORF">BSTOLATCC_MIC53285</name>
</gene>
<dbReference type="EC" id="3.1.4.-" evidence="6"/>
<feature type="binding site" evidence="5">
    <location>
        <position position="508"/>
    </location>
    <ligand>
        <name>Zn(2+)</name>
        <dbReference type="ChEBI" id="CHEBI:29105"/>
        <label>2</label>
    </ligand>
</feature>
<feature type="binding site" evidence="5">
    <location>
        <position position="507"/>
    </location>
    <ligand>
        <name>Zn(2+)</name>
        <dbReference type="ChEBI" id="CHEBI:29105"/>
        <label>1</label>
    </ligand>
</feature>
<feature type="transmembrane region" description="Helical" evidence="7">
    <location>
        <begin position="148"/>
        <end position="168"/>
    </location>
</feature>
<evidence type="ECO:0000259" key="8">
    <source>
        <dbReference type="PROSITE" id="PS51845"/>
    </source>
</evidence>
<sequence length="755" mass="88399">MFIILLKYFVAMNCKSINYEKSDPPIQYQIKPSIYSILDHEEQENIFVPLNTEILTYHDKEMNFKYNQTLFCSKTAKNAPSNELKGTLTYFYIFLIGYFIITITTLCLLYNEGEQTYDHLIFRLIFLIFMACISILILYFLWKSTWVLHHNQMIFFIFGLLCITFFIISDERVLSQITGNDYSKNHQSQMMILVCFMIFLKDLFFDTFRYFSLLSLFCVVLLLSLFLTVSSLSIFTNLSEMLVIFIFLSIKSIETYQTEYRAKILFWRKLKEEEKLDTVSALIDSTKSGQAYVNTEIELMYSSCDKVLEQIKSAKSVIMFKDVKNTLKSAINEVEKLKRQIAHNTFLKDPKFAKNVEFDQEDKDYLKQQFMITADPSNIGSSFLKVNLVKQQVKLESFPGHQLLSGLGVNWNFDVWFLFQVTNESLSTICKYFFQLWGLAETFSILEETEIRFFKTLETNYFQNPYHNACHAADVLHSLFYFYMQSDIIKNITPLDTMASIIAAAGHDVGHPALSNRFLINNKHELSLSYNDDSVLENMHIAKIFRIMSNEDCNIFGGLKTEDWFKARKLIIKMILDTDMSKHFECFGRFKMRAQCLCDLSFDNFDDKVIILCMALKCADIGHSAKNIELHEKWTNLICEEFYRQGDLEKERGQQVSAYCDRSNSDIAKNQSGFLRFICVPSFDIWCGFLDNEEINKNVLVQVHSNLTYWEDKIRTRKFSLELVSDLNASSTKDFMQLYRKQSLMDSKLMSRMLR</sequence>
<feature type="binding site" evidence="5">
    <location>
        <position position="508"/>
    </location>
    <ligand>
        <name>Zn(2+)</name>
        <dbReference type="ChEBI" id="CHEBI:29105"/>
        <label>1</label>
    </ligand>
</feature>
<evidence type="ECO:0000256" key="4">
    <source>
        <dbReference type="PIRSR" id="PIRSR623088-2"/>
    </source>
</evidence>